<dbReference type="InterPro" id="IPR000387">
    <property type="entry name" value="Tyr_Pase_dom"/>
</dbReference>
<dbReference type="Gene3D" id="3.90.190.10">
    <property type="entry name" value="Protein tyrosine phosphatase superfamily"/>
    <property type="match status" value="1"/>
</dbReference>
<dbReference type="SUPFAM" id="SSF52799">
    <property type="entry name" value="(Phosphotyrosine protein) phosphatases II"/>
    <property type="match status" value="1"/>
</dbReference>
<reference evidence="3" key="1">
    <citation type="submission" date="2022-01" db="EMBL/GenBank/DDBJ databases">
        <authorList>
            <person name="Jo J.-H."/>
            <person name="Im W.-T."/>
        </authorList>
    </citation>
    <scope>NUCLEOTIDE SEQUENCE</scope>
    <source>
        <strain evidence="3">I2-34</strain>
    </source>
</reference>
<dbReference type="RefSeq" id="WP_237818384.1">
    <property type="nucleotide sequence ID" value="NZ_JAKLTQ010000002.1"/>
</dbReference>
<dbReference type="PROSITE" id="PS50056">
    <property type="entry name" value="TYR_PHOSPHATASE_2"/>
    <property type="match status" value="1"/>
</dbReference>
<name>A0ABS9L3Q4_9MICC</name>
<dbReference type="PANTHER" id="PTHR31126">
    <property type="entry name" value="TYROSINE-PROTEIN PHOSPHATASE"/>
    <property type="match status" value="1"/>
</dbReference>
<evidence type="ECO:0000259" key="2">
    <source>
        <dbReference type="PROSITE" id="PS50056"/>
    </source>
</evidence>
<dbReference type="InterPro" id="IPR026893">
    <property type="entry name" value="Tyr/Ser_Pase_IphP-type"/>
</dbReference>
<gene>
    <name evidence="3" type="ORF">LVY72_05050</name>
</gene>
<dbReference type="PANTHER" id="PTHR31126:SF1">
    <property type="entry name" value="TYROSINE SPECIFIC PROTEIN PHOSPHATASES DOMAIN-CONTAINING PROTEIN"/>
    <property type="match status" value="1"/>
</dbReference>
<dbReference type="PROSITE" id="PS00383">
    <property type="entry name" value="TYR_PHOSPHATASE_1"/>
    <property type="match status" value="1"/>
</dbReference>
<dbReference type="EMBL" id="JAKLTQ010000002">
    <property type="protein sequence ID" value="MCG2621279.1"/>
    <property type="molecule type" value="Genomic_DNA"/>
</dbReference>
<dbReference type="Proteomes" id="UP001165368">
    <property type="component" value="Unassembled WGS sequence"/>
</dbReference>
<evidence type="ECO:0000313" key="4">
    <source>
        <dbReference type="Proteomes" id="UP001165368"/>
    </source>
</evidence>
<keyword evidence="4" id="KW-1185">Reference proteome</keyword>
<feature type="domain" description="Tyrosine specific protein phosphatases" evidence="2">
    <location>
        <begin position="142"/>
        <end position="158"/>
    </location>
</feature>
<evidence type="ECO:0000313" key="3">
    <source>
        <dbReference type="EMBL" id="MCG2621279.1"/>
    </source>
</evidence>
<dbReference type="InterPro" id="IPR029021">
    <property type="entry name" value="Prot-tyrosine_phosphatase-like"/>
</dbReference>
<sequence length="265" mass="28122">MSAHSNTASTDMSLSTLVNLRDLGGIPAAGRRIRAGLLQRSDDFARTTRTQVSQMVSQGLGTIIDLRSAEEAQRTGRGPAGDFDIAYHLLPLSATSANPADMAARESLTPDEVGHWYAEMLLDRSAQIAYGLATIAAAKGAVLVHCAAGKDRTGVFTACLLSALGADQAQIVAEYALTDPAMPSILQRLGRQVSLKDPARPMNALLTAVPENLESMFRVLNDSHGSTILGILYAAGLGDDTVNRLQERLLEPAATVRHDTMGTIQ</sequence>
<organism evidence="3 4">
    <name type="scientific">Arthrobacter hankyongi</name>
    <dbReference type="NCBI Taxonomy" id="2904801"/>
    <lineage>
        <taxon>Bacteria</taxon>
        <taxon>Bacillati</taxon>
        <taxon>Actinomycetota</taxon>
        <taxon>Actinomycetes</taxon>
        <taxon>Micrococcales</taxon>
        <taxon>Micrococcaceae</taxon>
        <taxon>Arthrobacter</taxon>
    </lineage>
</organism>
<dbReference type="Pfam" id="PF13350">
    <property type="entry name" value="Y_phosphatase3"/>
    <property type="match status" value="1"/>
</dbReference>
<protein>
    <submittedName>
        <fullName evidence="3">Tyrosine-protein phosphatase</fullName>
    </submittedName>
</protein>
<comment type="caution">
    <text evidence="3">The sequence shown here is derived from an EMBL/GenBank/DDBJ whole genome shotgun (WGS) entry which is preliminary data.</text>
</comment>
<dbReference type="InterPro" id="IPR016130">
    <property type="entry name" value="Tyr_Pase_AS"/>
</dbReference>
<comment type="similarity">
    <text evidence="1">Belongs to the protein-tyrosine phosphatase family.</text>
</comment>
<proteinExistence type="inferred from homology"/>
<accession>A0ABS9L3Q4</accession>
<evidence type="ECO:0000256" key="1">
    <source>
        <dbReference type="ARBA" id="ARBA00009580"/>
    </source>
</evidence>